<dbReference type="Proteomes" id="UP000284120">
    <property type="component" value="Unassembled WGS sequence"/>
</dbReference>
<protein>
    <submittedName>
        <fullName evidence="1">Uncharacterized protein</fullName>
    </submittedName>
</protein>
<dbReference type="AlphaFoldDB" id="A0A443Z0D3"/>
<dbReference type="EMBL" id="SAYW01000001">
    <property type="protein sequence ID" value="RWU09960.1"/>
    <property type="molecule type" value="Genomic_DNA"/>
</dbReference>
<evidence type="ECO:0000313" key="1">
    <source>
        <dbReference type="EMBL" id="RWU09960.1"/>
    </source>
</evidence>
<organism evidence="1 2">
    <name type="scientific">Pedobacter chitinilyticus</name>
    <dbReference type="NCBI Taxonomy" id="2233776"/>
    <lineage>
        <taxon>Bacteria</taxon>
        <taxon>Pseudomonadati</taxon>
        <taxon>Bacteroidota</taxon>
        <taxon>Sphingobacteriia</taxon>
        <taxon>Sphingobacteriales</taxon>
        <taxon>Sphingobacteriaceae</taxon>
        <taxon>Pedobacter</taxon>
    </lineage>
</organism>
<proteinExistence type="predicted"/>
<dbReference type="RefSeq" id="WP_113645458.1">
    <property type="nucleotide sequence ID" value="NZ_QMHN01000001.1"/>
</dbReference>
<accession>A0A443Z0D3</accession>
<dbReference type="OrthoDB" id="673246at2"/>
<reference evidence="1 2" key="1">
    <citation type="submission" date="2018-06" db="EMBL/GenBank/DDBJ databases">
        <title>Pedobacter endophyticus sp. nov., an endophytic bacterium isolated from a leaf of Triticum aestivum.</title>
        <authorList>
            <person name="Zhang L."/>
        </authorList>
    </citation>
    <scope>NUCLEOTIDE SEQUENCE [LARGE SCALE GENOMIC DNA]</scope>
    <source>
        <strain evidence="1 2">CM134L-2</strain>
    </source>
</reference>
<keyword evidence="2" id="KW-1185">Reference proteome</keyword>
<gene>
    <name evidence="1" type="ORF">DPV69_01020</name>
</gene>
<comment type="caution">
    <text evidence="1">The sequence shown here is derived from an EMBL/GenBank/DDBJ whole genome shotgun (WGS) entry which is preliminary data.</text>
</comment>
<evidence type="ECO:0000313" key="2">
    <source>
        <dbReference type="Proteomes" id="UP000284120"/>
    </source>
</evidence>
<name>A0A443Z0D3_9SPHI</name>
<sequence>MKRITLIILAFIYVSAYGQTKDEYKVLIDSAITMQKATYGPDIYLIDEKDQPYTPMSDELTRKFKYISVYDKRNKKRLKKGINAWKILPTMNGSKLTINIIDFIITYQKNNYTFGNRGGATVVFEYTRNSNKWVLLSTKWSGL</sequence>